<dbReference type="EMBL" id="HBHQ01002546">
    <property type="protein sequence ID" value="CAD9809804.1"/>
    <property type="molecule type" value="Transcribed_RNA"/>
</dbReference>
<feature type="compositionally biased region" description="Polar residues" evidence="1">
    <location>
        <begin position="318"/>
        <end position="330"/>
    </location>
</feature>
<reference evidence="2" key="1">
    <citation type="submission" date="2021-01" db="EMBL/GenBank/DDBJ databases">
        <authorList>
            <person name="Corre E."/>
            <person name="Pelletier E."/>
            <person name="Niang G."/>
            <person name="Scheremetjew M."/>
            <person name="Finn R."/>
            <person name="Kale V."/>
            <person name="Holt S."/>
            <person name="Cochrane G."/>
            <person name="Meng A."/>
            <person name="Brown T."/>
            <person name="Cohen L."/>
        </authorList>
    </citation>
    <scope>NUCLEOTIDE SEQUENCE</scope>
    <source>
        <strain evidence="2">CCMP2084</strain>
    </source>
</reference>
<feature type="region of interest" description="Disordered" evidence="1">
    <location>
        <begin position="39"/>
        <end position="59"/>
    </location>
</feature>
<accession>A0A7S2U815</accession>
<feature type="compositionally biased region" description="Polar residues" evidence="1">
    <location>
        <begin position="46"/>
        <end position="59"/>
    </location>
</feature>
<organism evidence="2">
    <name type="scientific">Attheya septentrionalis</name>
    <dbReference type="NCBI Taxonomy" id="420275"/>
    <lineage>
        <taxon>Eukaryota</taxon>
        <taxon>Sar</taxon>
        <taxon>Stramenopiles</taxon>
        <taxon>Ochrophyta</taxon>
        <taxon>Bacillariophyta</taxon>
        <taxon>Coscinodiscophyceae</taxon>
        <taxon>Chaetocerotophycidae</taxon>
        <taxon>Chaetocerotales</taxon>
        <taxon>Attheyaceae</taxon>
        <taxon>Attheya</taxon>
    </lineage>
</organism>
<proteinExistence type="predicted"/>
<protein>
    <recommendedName>
        <fullName evidence="3">PH domain-containing protein</fullName>
    </recommendedName>
</protein>
<evidence type="ECO:0000256" key="1">
    <source>
        <dbReference type="SAM" id="MobiDB-lite"/>
    </source>
</evidence>
<evidence type="ECO:0008006" key="3">
    <source>
        <dbReference type="Google" id="ProtNLM"/>
    </source>
</evidence>
<name>A0A7S2U815_9STRA</name>
<evidence type="ECO:0000313" key="2">
    <source>
        <dbReference type="EMBL" id="CAD9809804.1"/>
    </source>
</evidence>
<sequence length="544" mass="60888">MSAILPCTPLTADRAHISRCVDAESRSVVETAIQLPTRRDPLEALPTSTSNRDGHNTDSSLSVVTKEVCDSGSESIDFGIVRNRWEEASKTGTPSSRESHSKGFGVVRKRWEEAANKSNTPIGPPSVGSGSFHTLTPNSCAGPTYKGTLTLKSKPGNSPPVQTINMNHYDENIPQKLRYMSDDVNIRDTVPVTKSEDKRASHASSVVNPKGFLSRTHSASRSITHSDSLPTKVFFEVMKEYWEIEAKEKTPTGVSPRQSRHVMFLSSKVRVGADKLITIEDTDEKPCMTVPQLDEDSIANLSHLEGFKSSIRTDSETSSKNAQTPQTSFFNDIEEEKRAKETEPDSLSWEDIQTNKSTEVEFCTESVSSEKVGSDTSSYSGVPELFASIHMALNASPLPDSNEVLAEGPIMARTSRRAIMLKKWHQSYWVQYGPSILIFRHEDHFHDWIKNPYHSHKQRDYLVKLRIDFSEGKEKKQGSRSITMTDIKDKLYERKSAEVLQFKLERSTDIGTSIIAVFASFHLNDVVRLRSVISDCMEFPLDNH</sequence>
<feature type="region of interest" description="Disordered" evidence="1">
    <location>
        <begin position="310"/>
        <end position="351"/>
    </location>
</feature>
<dbReference type="AlphaFoldDB" id="A0A7S2U815"/>
<gene>
    <name evidence="2" type="ORF">ASEP1449_LOCUS1627</name>
</gene>